<dbReference type="Proteomes" id="UP000223606">
    <property type="component" value="Chromosome 1"/>
</dbReference>
<keyword evidence="6" id="KW-0378">Hydrolase</keyword>
<dbReference type="RefSeq" id="WP_197708083.1">
    <property type="nucleotide sequence ID" value="NZ_LT960614.1"/>
</dbReference>
<dbReference type="EMBL" id="LT960614">
    <property type="protein sequence ID" value="SON53912.1"/>
    <property type="molecule type" value="Genomic_DNA"/>
</dbReference>
<keyword evidence="2" id="KW-0813">Transport</keyword>
<keyword evidence="7" id="KW-1185">Reference proteome</keyword>
<dbReference type="AlphaFoldDB" id="A0A2C9D0R2"/>
<dbReference type="GO" id="GO:0016887">
    <property type="term" value="F:ATP hydrolysis activity"/>
    <property type="evidence" value="ECO:0007669"/>
    <property type="project" value="InterPro"/>
</dbReference>
<keyword evidence="3" id="KW-0547">Nucleotide-binding</keyword>
<feature type="domain" description="ABC transporter" evidence="5">
    <location>
        <begin position="48"/>
        <end position="268"/>
    </location>
</feature>
<accession>A0A2C9D0R2</accession>
<dbReference type="GO" id="GO:0005524">
    <property type="term" value="F:ATP binding"/>
    <property type="evidence" value="ECO:0007669"/>
    <property type="project" value="UniProtKB-KW"/>
</dbReference>
<dbReference type="InterPro" id="IPR027417">
    <property type="entry name" value="P-loop_NTPase"/>
</dbReference>
<dbReference type="InterPro" id="IPR029439">
    <property type="entry name" value="Wzt_C"/>
</dbReference>
<dbReference type="SUPFAM" id="SSF52540">
    <property type="entry name" value="P-loop containing nucleoside triphosphate hydrolases"/>
    <property type="match status" value="1"/>
</dbReference>
<dbReference type="InterPro" id="IPR015860">
    <property type="entry name" value="ABC_transpr_TagH-like"/>
</dbReference>
<dbReference type="Pfam" id="PF00005">
    <property type="entry name" value="ABC_tran"/>
    <property type="match status" value="1"/>
</dbReference>
<dbReference type="GO" id="GO:0016020">
    <property type="term" value="C:membrane"/>
    <property type="evidence" value="ECO:0007669"/>
    <property type="project" value="InterPro"/>
</dbReference>
<sequence>MSSSRPGNADGEIAIEVRSVSKSYRLGSNTSLYDTLAALGPAIARMAKHSLGIAPASRETFMALRDVSFSVNHGEIVGLVGNNGAGKSTLLKIISRITPPTSGSIRISGRVGSLLDVGTGFHPDLSGRDNIFLNGAILGMSRHDIVRHFDEIVDFAGVESFIDTPVKRYSSGMYMRLAFAVAAHLDSEILLVDEVLAVGDVNFQNKCMDRMSSISKSGRTILFVSHNLSAVQSMCHRVVWFDRGHIAADGPPHKVLDAYLKNAAGEEGQAHRFWPDKDQAPGDESFSVRRCAVIPEGGVAGDPVSIGSPFDIEIEYWNGTPDADLNVTWLIHNSEGIMLFNAGNWKISPRRRVGYYVERCRVPADFMNDGTYFLTLEIIKSGAVFKQFPRILRCELLDSDNGRNGWYGEWHGAMRPRLAWDVEERGDDVSREADRHHERS</sequence>
<dbReference type="CDD" id="cd03220">
    <property type="entry name" value="ABC_KpsT_Wzt"/>
    <property type="match status" value="1"/>
</dbReference>
<dbReference type="SMART" id="SM00382">
    <property type="entry name" value="AAA"/>
    <property type="match status" value="1"/>
</dbReference>
<evidence type="ECO:0000313" key="7">
    <source>
        <dbReference type="Proteomes" id="UP000223606"/>
    </source>
</evidence>
<evidence type="ECO:0000256" key="4">
    <source>
        <dbReference type="ARBA" id="ARBA00022840"/>
    </source>
</evidence>
<dbReference type="KEGG" id="hdi:HDIA_0371"/>
<comment type="similarity">
    <text evidence="1">Belongs to the ABC transporter superfamily.</text>
</comment>
<dbReference type="PROSITE" id="PS50893">
    <property type="entry name" value="ABC_TRANSPORTER_2"/>
    <property type="match status" value="1"/>
</dbReference>
<dbReference type="Gene3D" id="3.40.50.300">
    <property type="entry name" value="P-loop containing nucleotide triphosphate hydrolases"/>
    <property type="match status" value="1"/>
</dbReference>
<dbReference type="InterPro" id="IPR003439">
    <property type="entry name" value="ABC_transporter-like_ATP-bd"/>
</dbReference>
<dbReference type="GO" id="GO:0140359">
    <property type="term" value="F:ABC-type transporter activity"/>
    <property type="evidence" value="ECO:0007669"/>
    <property type="project" value="InterPro"/>
</dbReference>
<proteinExistence type="inferred from homology"/>
<evidence type="ECO:0000313" key="6">
    <source>
        <dbReference type="EMBL" id="SON53912.1"/>
    </source>
</evidence>
<reference evidence="7" key="1">
    <citation type="submission" date="2017-09" db="EMBL/GenBank/DDBJ databases">
        <title>Genome sequence of Nannocystis excedens DSM 71.</title>
        <authorList>
            <person name="Blom J."/>
        </authorList>
    </citation>
    <scope>NUCLEOTIDE SEQUENCE [LARGE SCALE GENOMIC DNA]</scope>
    <source>
        <strain evidence="7">type strain: E19</strain>
    </source>
</reference>
<dbReference type="EC" id="3.6.3.40" evidence="6"/>
<name>A0A2C9D0R2_9HYPH</name>
<keyword evidence="4 6" id="KW-0067">ATP-binding</keyword>
<protein>
    <submittedName>
        <fullName evidence="6">Teichoic acids export ATP-binding protein TagH</fullName>
        <ecNumber evidence="6">3.6.3.40</ecNumber>
    </submittedName>
</protein>
<dbReference type="PANTHER" id="PTHR46743:SF2">
    <property type="entry name" value="TEICHOIC ACIDS EXPORT ATP-BINDING PROTEIN TAGH"/>
    <property type="match status" value="1"/>
</dbReference>
<evidence type="ECO:0000256" key="1">
    <source>
        <dbReference type="ARBA" id="ARBA00005417"/>
    </source>
</evidence>
<dbReference type="PANTHER" id="PTHR46743">
    <property type="entry name" value="TEICHOIC ACIDS EXPORT ATP-BINDING PROTEIN TAGH"/>
    <property type="match status" value="1"/>
</dbReference>
<evidence type="ECO:0000256" key="3">
    <source>
        <dbReference type="ARBA" id="ARBA00022741"/>
    </source>
</evidence>
<gene>
    <name evidence="6" type="primary">tagH</name>
    <name evidence="6" type="ORF">HDIA_0371</name>
</gene>
<dbReference type="InterPro" id="IPR050683">
    <property type="entry name" value="Bact_Polysacc_Export_ATP-bd"/>
</dbReference>
<evidence type="ECO:0000259" key="5">
    <source>
        <dbReference type="PROSITE" id="PS50893"/>
    </source>
</evidence>
<evidence type="ECO:0000256" key="2">
    <source>
        <dbReference type="ARBA" id="ARBA00022448"/>
    </source>
</evidence>
<organism evidence="6 7">
    <name type="scientific">Hartmannibacter diazotrophicus</name>
    <dbReference type="NCBI Taxonomy" id="1482074"/>
    <lineage>
        <taxon>Bacteria</taxon>
        <taxon>Pseudomonadati</taxon>
        <taxon>Pseudomonadota</taxon>
        <taxon>Alphaproteobacteria</taxon>
        <taxon>Hyphomicrobiales</taxon>
        <taxon>Pleomorphomonadaceae</taxon>
        <taxon>Hartmannibacter</taxon>
    </lineage>
</organism>
<dbReference type="InterPro" id="IPR003593">
    <property type="entry name" value="AAA+_ATPase"/>
</dbReference>
<dbReference type="CDD" id="cd10147">
    <property type="entry name" value="Wzt_C-like"/>
    <property type="match status" value="1"/>
</dbReference>